<dbReference type="SMART" id="SM00878">
    <property type="entry name" value="Biotin_carb_C"/>
    <property type="match status" value="1"/>
</dbReference>
<dbReference type="FunFam" id="3.30.1490.20:FF:000018">
    <property type="entry name" value="Biotin carboxylase"/>
    <property type="match status" value="1"/>
</dbReference>
<dbReference type="Gene3D" id="3.30.470.20">
    <property type="entry name" value="ATP-grasp fold, B domain"/>
    <property type="match status" value="1"/>
</dbReference>
<dbReference type="EMBL" id="CP001804">
    <property type="protein sequence ID" value="ACY14633.1"/>
    <property type="molecule type" value="Genomic_DNA"/>
</dbReference>
<dbReference type="InterPro" id="IPR011054">
    <property type="entry name" value="Rudment_hybrid_motif"/>
</dbReference>
<accession>D0LG31</accession>
<reference evidence="10 11" key="1">
    <citation type="journal article" date="2010" name="Stand. Genomic Sci.">
        <title>Complete genome sequence of Haliangium ochraceum type strain (SMP-2).</title>
        <authorList>
            <consortium name="US DOE Joint Genome Institute (JGI-PGF)"/>
            <person name="Ivanova N."/>
            <person name="Daum C."/>
            <person name="Lang E."/>
            <person name="Abt B."/>
            <person name="Kopitz M."/>
            <person name="Saunders E."/>
            <person name="Lapidus A."/>
            <person name="Lucas S."/>
            <person name="Glavina Del Rio T."/>
            <person name="Nolan M."/>
            <person name="Tice H."/>
            <person name="Copeland A."/>
            <person name="Cheng J.F."/>
            <person name="Chen F."/>
            <person name="Bruce D."/>
            <person name="Goodwin L."/>
            <person name="Pitluck S."/>
            <person name="Mavromatis K."/>
            <person name="Pati A."/>
            <person name="Mikhailova N."/>
            <person name="Chen A."/>
            <person name="Palaniappan K."/>
            <person name="Land M."/>
            <person name="Hauser L."/>
            <person name="Chang Y.J."/>
            <person name="Jeffries C.D."/>
            <person name="Detter J.C."/>
            <person name="Brettin T."/>
            <person name="Rohde M."/>
            <person name="Goker M."/>
            <person name="Bristow J."/>
            <person name="Markowitz V."/>
            <person name="Eisen J.A."/>
            <person name="Hugenholtz P."/>
            <person name="Kyrpides N.C."/>
            <person name="Klenk H.P."/>
        </authorList>
    </citation>
    <scope>NUCLEOTIDE SEQUENCE [LARGE SCALE GENOMIC DNA]</scope>
    <source>
        <strain evidence="11">DSM 14365 / CIP 107738 / JCM 11303 / AJ 13395 / SMP-2</strain>
    </source>
</reference>
<evidence type="ECO:0000256" key="4">
    <source>
        <dbReference type="ARBA" id="ARBA00022741"/>
    </source>
</evidence>
<keyword evidence="11" id="KW-1185">Reference proteome</keyword>
<name>D0LG31_HALO1</name>
<keyword evidence="4 7" id="KW-0547">Nucleotide-binding</keyword>
<keyword evidence="3" id="KW-0436">Ligase</keyword>
<dbReference type="Pfam" id="PF02786">
    <property type="entry name" value="CPSase_L_D2"/>
    <property type="match status" value="1"/>
</dbReference>
<dbReference type="InterPro" id="IPR005482">
    <property type="entry name" value="Biotin_COase_C"/>
</dbReference>
<dbReference type="NCBIfam" id="NF006367">
    <property type="entry name" value="PRK08591.1"/>
    <property type="match status" value="1"/>
</dbReference>
<dbReference type="Pfam" id="PF00289">
    <property type="entry name" value="Biotin_carb_N"/>
    <property type="match status" value="1"/>
</dbReference>
<dbReference type="SUPFAM" id="SSF52440">
    <property type="entry name" value="PreATP-grasp domain"/>
    <property type="match status" value="1"/>
</dbReference>
<keyword evidence="5 7" id="KW-0067">ATP-binding</keyword>
<evidence type="ECO:0000256" key="1">
    <source>
        <dbReference type="ARBA" id="ARBA00003761"/>
    </source>
</evidence>
<evidence type="ECO:0000256" key="6">
    <source>
        <dbReference type="ARBA" id="ARBA00048600"/>
    </source>
</evidence>
<evidence type="ECO:0000256" key="3">
    <source>
        <dbReference type="ARBA" id="ARBA00022598"/>
    </source>
</evidence>
<dbReference type="KEGG" id="hoh:Hoch_2088"/>
<dbReference type="PROSITE" id="PS50975">
    <property type="entry name" value="ATP_GRASP"/>
    <property type="match status" value="1"/>
</dbReference>
<dbReference type="HOGENOM" id="CLU_000395_3_2_7"/>
<dbReference type="InterPro" id="IPR005481">
    <property type="entry name" value="BC-like_N"/>
</dbReference>
<dbReference type="RefSeq" id="WP_012827241.1">
    <property type="nucleotide sequence ID" value="NC_013440.1"/>
</dbReference>
<sequence length="452" mass="48613">MPPKSFHRLFIANRGEVAARVAKACDAMGITPVFGLSEADREIPYARGREVVILGPSRASDSYLDPVRVVQAAKQSGCSALHPGWGFLSENALFASLCETHGVTFIGPPAHVMHLMGQKIPAKRAMRAAGLAVIPGSEGVLGDVDEAREVAERVGYPVLIKAESGGGGRGMRVARSADELADAVADAANEARAAFGDPRVYLEKLVEGGRHVEIQLLADRYGNAIHLGERDCTVQRNHQKLIEESPSPALDAEERARTLAAAVRAAVSIGYVGAGTMEFLLDEHGTLRFMEMNTRLQVEHSVTEMRCGVDLVQEQIRVAAGHRLSLSQDDIELEGHAIECRINAEDPAAGFQPMPGVLARWQAPDTAGGDVRVDTHVESGYEVPPFYDSLLCKLITRGPDRATACARMREALADLVCEGVPTTVPMHLSILASDDFLSGNYDTRAIPGWPKS</sequence>
<evidence type="ECO:0000259" key="8">
    <source>
        <dbReference type="PROSITE" id="PS50975"/>
    </source>
</evidence>
<dbReference type="InterPro" id="IPR051602">
    <property type="entry name" value="ACC_Biotin_Carboxylase"/>
</dbReference>
<gene>
    <name evidence="10" type="ordered locus">Hoch_2088</name>
</gene>
<dbReference type="PANTHER" id="PTHR48095">
    <property type="entry name" value="PYRUVATE CARBOXYLASE SUBUNIT A"/>
    <property type="match status" value="1"/>
</dbReference>
<dbReference type="InterPro" id="IPR011764">
    <property type="entry name" value="Biotin_carboxylation_dom"/>
</dbReference>
<dbReference type="PROSITE" id="PS50979">
    <property type="entry name" value="BC"/>
    <property type="match status" value="1"/>
</dbReference>
<evidence type="ECO:0000256" key="2">
    <source>
        <dbReference type="ARBA" id="ARBA00013263"/>
    </source>
</evidence>
<dbReference type="eggNOG" id="COG0439">
    <property type="taxonomic scope" value="Bacteria"/>
</dbReference>
<evidence type="ECO:0000256" key="7">
    <source>
        <dbReference type="PROSITE-ProRule" id="PRU00409"/>
    </source>
</evidence>
<dbReference type="AlphaFoldDB" id="D0LG31"/>
<comment type="function">
    <text evidence="1">This protein is a component of the acetyl coenzyme A carboxylase complex; first, biotin carboxylase catalyzes the carboxylation of the carrier protein and then the transcarboxylase transfers the carboxyl group to form malonyl-CoA.</text>
</comment>
<dbReference type="GO" id="GO:0046872">
    <property type="term" value="F:metal ion binding"/>
    <property type="evidence" value="ECO:0007669"/>
    <property type="project" value="InterPro"/>
</dbReference>
<dbReference type="SUPFAM" id="SSF56059">
    <property type="entry name" value="Glutathione synthetase ATP-binding domain-like"/>
    <property type="match status" value="1"/>
</dbReference>
<feature type="domain" description="Biotin carboxylation" evidence="9">
    <location>
        <begin position="5"/>
        <end position="451"/>
    </location>
</feature>
<protein>
    <recommendedName>
        <fullName evidence="2">biotin carboxylase</fullName>
        <ecNumber evidence="2">6.3.4.14</ecNumber>
    </recommendedName>
</protein>
<dbReference type="InterPro" id="IPR005479">
    <property type="entry name" value="CPAse_ATP-bd"/>
</dbReference>
<dbReference type="OrthoDB" id="9769961at2"/>
<comment type="catalytic activity">
    <reaction evidence="6">
        <text>N(6)-biotinyl-L-lysyl-[protein] + hydrogencarbonate + ATP = N(6)-carboxybiotinyl-L-lysyl-[protein] + ADP + phosphate + H(+)</text>
        <dbReference type="Rhea" id="RHEA:13501"/>
        <dbReference type="Rhea" id="RHEA-COMP:10505"/>
        <dbReference type="Rhea" id="RHEA-COMP:10506"/>
        <dbReference type="ChEBI" id="CHEBI:15378"/>
        <dbReference type="ChEBI" id="CHEBI:17544"/>
        <dbReference type="ChEBI" id="CHEBI:30616"/>
        <dbReference type="ChEBI" id="CHEBI:43474"/>
        <dbReference type="ChEBI" id="CHEBI:83144"/>
        <dbReference type="ChEBI" id="CHEBI:83145"/>
        <dbReference type="ChEBI" id="CHEBI:456216"/>
        <dbReference type="EC" id="6.3.4.14"/>
    </reaction>
</comment>
<dbReference type="SUPFAM" id="SSF51246">
    <property type="entry name" value="Rudiment single hybrid motif"/>
    <property type="match status" value="1"/>
</dbReference>
<dbReference type="GO" id="GO:0005524">
    <property type="term" value="F:ATP binding"/>
    <property type="evidence" value="ECO:0007669"/>
    <property type="project" value="UniProtKB-UniRule"/>
</dbReference>
<dbReference type="Pfam" id="PF02785">
    <property type="entry name" value="Biotin_carb_C"/>
    <property type="match status" value="1"/>
</dbReference>
<dbReference type="InterPro" id="IPR011761">
    <property type="entry name" value="ATP-grasp"/>
</dbReference>
<dbReference type="PROSITE" id="PS00867">
    <property type="entry name" value="CPSASE_2"/>
    <property type="match status" value="1"/>
</dbReference>
<organism evidence="10 11">
    <name type="scientific">Haliangium ochraceum (strain DSM 14365 / JCM 11303 / SMP-2)</name>
    <dbReference type="NCBI Taxonomy" id="502025"/>
    <lineage>
        <taxon>Bacteria</taxon>
        <taxon>Pseudomonadati</taxon>
        <taxon>Myxococcota</taxon>
        <taxon>Polyangia</taxon>
        <taxon>Haliangiales</taxon>
        <taxon>Kofleriaceae</taxon>
        <taxon>Haliangium</taxon>
    </lineage>
</organism>
<feature type="domain" description="ATP-grasp" evidence="8">
    <location>
        <begin position="123"/>
        <end position="320"/>
    </location>
</feature>
<evidence type="ECO:0000313" key="11">
    <source>
        <dbReference type="Proteomes" id="UP000001880"/>
    </source>
</evidence>
<evidence type="ECO:0000256" key="5">
    <source>
        <dbReference type="ARBA" id="ARBA00022840"/>
    </source>
</evidence>
<evidence type="ECO:0000259" key="9">
    <source>
        <dbReference type="PROSITE" id="PS50979"/>
    </source>
</evidence>
<proteinExistence type="predicted"/>
<dbReference type="Proteomes" id="UP000001880">
    <property type="component" value="Chromosome"/>
</dbReference>
<dbReference type="STRING" id="502025.Hoch_2088"/>
<dbReference type="InterPro" id="IPR016185">
    <property type="entry name" value="PreATP-grasp_dom_sf"/>
</dbReference>
<dbReference type="EC" id="6.3.4.14" evidence="2"/>
<evidence type="ECO:0000313" key="10">
    <source>
        <dbReference type="EMBL" id="ACY14633.1"/>
    </source>
</evidence>
<dbReference type="PANTHER" id="PTHR48095:SF2">
    <property type="entry name" value="BIOTIN CARBOXYLASE, CHLOROPLASTIC"/>
    <property type="match status" value="1"/>
</dbReference>
<dbReference type="GO" id="GO:0004075">
    <property type="term" value="F:biotin carboxylase activity"/>
    <property type="evidence" value="ECO:0007669"/>
    <property type="project" value="UniProtKB-EC"/>
</dbReference>